<accession>A0A1G5EEX9</accession>
<dbReference type="STRING" id="1120976.SAMN03080606_01132"/>
<evidence type="ECO:0000313" key="1">
    <source>
        <dbReference type="EMBL" id="SCY25270.1"/>
    </source>
</evidence>
<evidence type="ECO:0000313" key="2">
    <source>
        <dbReference type="Proteomes" id="UP000198636"/>
    </source>
</evidence>
<keyword evidence="2" id="KW-1185">Reference proteome</keyword>
<dbReference type="Proteomes" id="UP000198636">
    <property type="component" value="Unassembled WGS sequence"/>
</dbReference>
<dbReference type="OrthoDB" id="4457835at2"/>
<dbReference type="InterPro" id="IPR010064">
    <property type="entry name" value="HK97-gp10_tail"/>
</dbReference>
<dbReference type="Pfam" id="PF04883">
    <property type="entry name" value="HK97-gp10_like"/>
    <property type="match status" value="1"/>
</dbReference>
<name>A0A1G5EEX9_9FIRM</name>
<organism evidence="1 2">
    <name type="scientific">Alkaliphilus peptidifermentans DSM 18978</name>
    <dbReference type="NCBI Taxonomy" id="1120976"/>
    <lineage>
        <taxon>Bacteria</taxon>
        <taxon>Bacillati</taxon>
        <taxon>Bacillota</taxon>
        <taxon>Clostridia</taxon>
        <taxon>Peptostreptococcales</taxon>
        <taxon>Natronincolaceae</taxon>
        <taxon>Alkaliphilus</taxon>
    </lineage>
</organism>
<dbReference type="NCBIfam" id="TIGR01725">
    <property type="entry name" value="phge_HK97_gp10"/>
    <property type="match status" value="1"/>
</dbReference>
<dbReference type="AlphaFoldDB" id="A0A1G5EEX9"/>
<sequence length="135" mass="14742">MGRSYSSRQRKVSSGIEGADEVIKLLKDMGIAAEKILEKAAEEGGKIALKEAKRRCPVDSGRLKASLHLTKGKKSQSKADVKIATGKQEYYGTFVELGTKHQGAKPYLRPAVDEKQGEISKAVNQAVLRALGRFR</sequence>
<proteinExistence type="predicted"/>
<dbReference type="EMBL" id="FMUS01000005">
    <property type="protein sequence ID" value="SCY25270.1"/>
    <property type="molecule type" value="Genomic_DNA"/>
</dbReference>
<gene>
    <name evidence="1" type="ORF">SAMN03080606_01132</name>
</gene>
<protein>
    <submittedName>
        <fullName evidence="1">Phage protein, HK97 gp10 family</fullName>
    </submittedName>
</protein>
<dbReference type="RefSeq" id="WP_091540971.1">
    <property type="nucleotide sequence ID" value="NZ_FMUS01000005.1"/>
</dbReference>
<reference evidence="1 2" key="1">
    <citation type="submission" date="2016-10" db="EMBL/GenBank/DDBJ databases">
        <authorList>
            <person name="de Groot N.N."/>
        </authorList>
    </citation>
    <scope>NUCLEOTIDE SEQUENCE [LARGE SCALE GENOMIC DNA]</scope>
    <source>
        <strain evidence="1 2">DSM 18978</strain>
    </source>
</reference>